<dbReference type="PANTHER" id="PTHR12210">
    <property type="entry name" value="DULLARD PROTEIN PHOSPHATASE"/>
    <property type="match status" value="1"/>
</dbReference>
<dbReference type="SMART" id="SM00577">
    <property type="entry name" value="CPDc"/>
    <property type="match status" value="1"/>
</dbReference>
<keyword evidence="6" id="KW-0999">Mitochondrion inner membrane</keyword>
<keyword evidence="5" id="KW-0812">Transmembrane</keyword>
<evidence type="ECO:0000313" key="17">
    <source>
        <dbReference type="EMBL" id="ORX50722.1"/>
    </source>
</evidence>
<feature type="compositionally biased region" description="Basic and acidic residues" evidence="15">
    <location>
        <begin position="57"/>
        <end position="93"/>
    </location>
</feature>
<dbReference type="GO" id="GO:0015031">
    <property type="term" value="P:protein transport"/>
    <property type="evidence" value="ECO:0007669"/>
    <property type="project" value="UniProtKB-KW"/>
</dbReference>
<dbReference type="AlphaFoldDB" id="A0A1Y1VA04"/>
<dbReference type="FunFam" id="3.40.50.1000:FF:000019">
    <property type="entry name" value="Mitochondrial import inner membrane translocase subunit TIM50"/>
    <property type="match status" value="1"/>
</dbReference>
<dbReference type="EMBL" id="MCFH01000020">
    <property type="protein sequence ID" value="ORX50722.1"/>
    <property type="molecule type" value="Genomic_DNA"/>
</dbReference>
<evidence type="ECO:0000256" key="5">
    <source>
        <dbReference type="ARBA" id="ARBA00022692"/>
    </source>
</evidence>
<feature type="compositionally biased region" description="Basic and acidic residues" evidence="15">
    <location>
        <begin position="103"/>
        <end position="117"/>
    </location>
</feature>
<evidence type="ECO:0000256" key="9">
    <source>
        <dbReference type="ARBA" id="ARBA00022989"/>
    </source>
</evidence>
<evidence type="ECO:0000256" key="12">
    <source>
        <dbReference type="ARBA" id="ARBA00023136"/>
    </source>
</evidence>
<organism evidence="17 18">
    <name type="scientific">Piromyces finnis</name>
    <dbReference type="NCBI Taxonomy" id="1754191"/>
    <lineage>
        <taxon>Eukaryota</taxon>
        <taxon>Fungi</taxon>
        <taxon>Fungi incertae sedis</taxon>
        <taxon>Chytridiomycota</taxon>
        <taxon>Chytridiomycota incertae sedis</taxon>
        <taxon>Neocallimastigomycetes</taxon>
        <taxon>Neocallimastigales</taxon>
        <taxon>Neocallimastigaceae</taxon>
        <taxon>Piromyces</taxon>
    </lineage>
</organism>
<dbReference type="GO" id="GO:0005744">
    <property type="term" value="C:TIM23 mitochondrial import inner membrane translocase complex"/>
    <property type="evidence" value="ECO:0007669"/>
    <property type="project" value="UniProtKB-UniRule"/>
</dbReference>
<keyword evidence="14" id="KW-0175">Coiled coil</keyword>
<evidence type="ECO:0000256" key="1">
    <source>
        <dbReference type="ARBA" id="ARBA00004434"/>
    </source>
</evidence>
<keyword evidence="18" id="KW-1185">Reference proteome</keyword>
<keyword evidence="10 13" id="KW-0811">Translocation</keyword>
<keyword evidence="11 13" id="KW-0496">Mitochondrion</keyword>
<keyword evidence="4 13" id="KW-0813">Transport</keyword>
<feature type="region of interest" description="Disordered" evidence="15">
    <location>
        <begin position="57"/>
        <end position="117"/>
    </location>
</feature>
<gene>
    <name evidence="17" type="ORF">BCR36DRAFT_352019</name>
</gene>
<evidence type="ECO:0000256" key="6">
    <source>
        <dbReference type="ARBA" id="ARBA00022792"/>
    </source>
</evidence>
<feature type="domain" description="FCP1 homology" evidence="16">
    <location>
        <begin position="182"/>
        <end position="325"/>
    </location>
</feature>
<evidence type="ECO:0000256" key="10">
    <source>
        <dbReference type="ARBA" id="ARBA00023010"/>
    </source>
</evidence>
<evidence type="ECO:0000256" key="7">
    <source>
        <dbReference type="ARBA" id="ARBA00022927"/>
    </source>
</evidence>
<reference evidence="17 18" key="2">
    <citation type="submission" date="2016-08" db="EMBL/GenBank/DDBJ databases">
        <title>Pervasive Adenine N6-methylation of Active Genes in Fungi.</title>
        <authorList>
            <consortium name="DOE Joint Genome Institute"/>
            <person name="Mondo S.J."/>
            <person name="Dannebaum R.O."/>
            <person name="Kuo R.C."/>
            <person name="Labutti K."/>
            <person name="Haridas S."/>
            <person name="Kuo A."/>
            <person name="Salamov A."/>
            <person name="Ahrendt S.R."/>
            <person name="Lipzen A."/>
            <person name="Sullivan W."/>
            <person name="Andreopoulos W.B."/>
            <person name="Clum A."/>
            <person name="Lindquist E."/>
            <person name="Daum C."/>
            <person name="Ramamoorthy G.K."/>
            <person name="Gryganskyi A."/>
            <person name="Culley D."/>
            <person name="Magnuson J.K."/>
            <person name="James T.Y."/>
            <person name="O'Malley M.A."/>
            <person name="Stajich J.E."/>
            <person name="Spatafora J.W."/>
            <person name="Visel A."/>
            <person name="Grigoriev I.V."/>
        </authorList>
    </citation>
    <scope>NUCLEOTIDE SEQUENCE [LARGE SCALE GENOMIC DNA]</scope>
    <source>
        <strain evidence="18">finn</strain>
    </source>
</reference>
<evidence type="ECO:0000256" key="2">
    <source>
        <dbReference type="ARBA" id="ARBA00006344"/>
    </source>
</evidence>
<evidence type="ECO:0000256" key="3">
    <source>
        <dbReference type="ARBA" id="ARBA00020799"/>
    </source>
</evidence>
<keyword evidence="9" id="KW-1133">Transmembrane helix</keyword>
<evidence type="ECO:0000256" key="15">
    <source>
        <dbReference type="SAM" id="MobiDB-lite"/>
    </source>
</evidence>
<comment type="caution">
    <text evidence="17">The sequence shown here is derived from an EMBL/GenBank/DDBJ whole genome shotgun (WGS) entry which is preliminary data.</text>
</comment>
<name>A0A1Y1VA04_9FUNG</name>
<evidence type="ECO:0000256" key="14">
    <source>
        <dbReference type="SAM" id="Coils"/>
    </source>
</evidence>
<evidence type="ECO:0000256" key="11">
    <source>
        <dbReference type="ARBA" id="ARBA00023128"/>
    </source>
</evidence>
<comment type="similarity">
    <text evidence="2 13">Belongs to the TIM50 family.</text>
</comment>
<dbReference type="Proteomes" id="UP000193719">
    <property type="component" value="Unassembled WGS sequence"/>
</dbReference>
<keyword evidence="7 13" id="KW-0653">Protein transport</keyword>
<dbReference type="InterPro" id="IPR050365">
    <property type="entry name" value="TIM50"/>
</dbReference>
<keyword evidence="12" id="KW-0472">Membrane</keyword>
<comment type="subcellular location">
    <subcellularLocation>
        <location evidence="1 13">Mitochondrion inner membrane</location>
        <topology evidence="1 13">Single-pass membrane protein</topology>
    </subcellularLocation>
</comment>
<dbReference type="CDD" id="cd07521">
    <property type="entry name" value="HAD_FCP1-like"/>
    <property type="match status" value="1"/>
</dbReference>
<feature type="coiled-coil region" evidence="14">
    <location>
        <begin position="434"/>
        <end position="461"/>
    </location>
</feature>
<dbReference type="PROSITE" id="PS50969">
    <property type="entry name" value="FCP1"/>
    <property type="match status" value="1"/>
</dbReference>
<evidence type="ECO:0000256" key="8">
    <source>
        <dbReference type="ARBA" id="ARBA00022946"/>
    </source>
</evidence>
<comment type="subunit">
    <text evidence="13">Component of the TIM23 complex.</text>
</comment>
<dbReference type="InterPro" id="IPR036412">
    <property type="entry name" value="HAD-like_sf"/>
</dbReference>
<evidence type="ECO:0000259" key="16">
    <source>
        <dbReference type="PROSITE" id="PS50969"/>
    </source>
</evidence>
<reference evidence="17 18" key="1">
    <citation type="submission" date="2016-08" db="EMBL/GenBank/DDBJ databases">
        <title>Genomes of anaerobic fungi encode conserved fungal cellulosomes for biomass hydrolysis.</title>
        <authorList>
            <consortium name="DOE Joint Genome Institute"/>
            <person name="Haitjema C.H."/>
            <person name="Gilmore S.P."/>
            <person name="Henske J.K."/>
            <person name="Solomon K.V."/>
            <person name="De Groot R."/>
            <person name="Kuo A."/>
            <person name="Mondo S.J."/>
            <person name="Salamov A.A."/>
            <person name="Labutti K."/>
            <person name="Zhao Z."/>
            <person name="Chiniquy J."/>
            <person name="Barry K."/>
            <person name="Brewer H.M."/>
            <person name="Purvine S.O."/>
            <person name="Wright A.T."/>
            <person name="Boxma B."/>
            <person name="Van Alen T."/>
            <person name="Hackstein J.H."/>
            <person name="Baker S.E."/>
            <person name="Grigoriev I.V."/>
            <person name="O'Malley M.A."/>
        </authorList>
    </citation>
    <scope>NUCLEOTIDE SEQUENCE [LARGE SCALE GENOMIC DNA]</scope>
    <source>
        <strain evidence="18">finn</strain>
    </source>
</reference>
<dbReference type="STRING" id="1754191.A0A1Y1VA04"/>
<evidence type="ECO:0000256" key="4">
    <source>
        <dbReference type="ARBA" id="ARBA00022448"/>
    </source>
</evidence>
<keyword evidence="8 13" id="KW-0809">Transit peptide</keyword>
<dbReference type="InterPro" id="IPR023214">
    <property type="entry name" value="HAD_sf"/>
</dbReference>
<dbReference type="InterPro" id="IPR004274">
    <property type="entry name" value="FCP1_dom"/>
</dbReference>
<dbReference type="Pfam" id="PF03031">
    <property type="entry name" value="NIF"/>
    <property type="match status" value="1"/>
</dbReference>
<accession>A0A1Y1VA04</accession>
<dbReference type="Gene3D" id="3.40.50.1000">
    <property type="entry name" value="HAD superfamily/HAD-like"/>
    <property type="match status" value="1"/>
</dbReference>
<dbReference type="SUPFAM" id="SSF56784">
    <property type="entry name" value="HAD-like"/>
    <property type="match status" value="1"/>
</dbReference>
<proteinExistence type="inferred from homology"/>
<protein>
    <recommendedName>
        <fullName evidence="3 13">Mitochondrial import inner membrane translocase subunit TIM50</fullName>
    </recommendedName>
</protein>
<evidence type="ECO:0000256" key="13">
    <source>
        <dbReference type="RuleBase" id="RU365079"/>
    </source>
</evidence>
<dbReference type="OrthoDB" id="287041at2759"/>
<evidence type="ECO:0000313" key="18">
    <source>
        <dbReference type="Proteomes" id="UP000193719"/>
    </source>
</evidence>
<sequence>MSISSITSKIPSRLVGFSQLIPSSSRLITNSYYPNLRSINANIINSNMMNVKLYSTQKDENNKDNKESEIPKKNVSDFDAMKLGEEKLKEQKKQNSPPKQKKEKKEDNNKGKENPEERETHFLRNIFLFSSALSLSALLYYGRPFEKTDPLNPEAWVERSKKRINDKRNAEKKLLPDLLPEPYGHPYTLVLNLDDTLISVEWEREKGWRIAKRPGLDFFIQYLSNFYEIVIVSTSSPILAAPLIDKIDPYGLIMYRLYNDSLVTVNKKKVKDLSQYNRDISKTILIDINSEGSLLQPNNAISISKFTGDKNDTELLKLISFLETLVITAPDDVRPVLQSYSGKYIPKAFAEYQEELREQFNEEHREKMARLHLKKDPARGFFNAFLGGRADSHEGVIGVVTPEWQNPVNEMEERRIQTRHSFLERREEWAKLVDEQRELQTKEIEKQLEKLEKRKEGLKNLVTFGLYKKFKKTDKKEDEKVDSDNVIILEEAK</sequence>
<comment type="function">
    <text evidence="13">Essential component of the TIM23 complex, a complex that mediates the translocation of transit peptide-containing proteins across the mitochondrial inner membrane.</text>
</comment>